<dbReference type="Proteomes" id="UP000272117">
    <property type="component" value="Unassembled WGS sequence"/>
</dbReference>
<proteinExistence type="predicted"/>
<dbReference type="Gene3D" id="1.10.287.130">
    <property type="match status" value="1"/>
</dbReference>
<protein>
    <recommendedName>
        <fullName evidence="2">histidine kinase</fullName>
        <ecNumber evidence="2">2.7.13.3</ecNumber>
    </recommendedName>
</protein>
<dbReference type="CDD" id="cd00082">
    <property type="entry name" value="HisKA"/>
    <property type="match status" value="1"/>
</dbReference>
<dbReference type="Pfam" id="PF02518">
    <property type="entry name" value="HATPase_c"/>
    <property type="match status" value="1"/>
</dbReference>
<keyword evidence="3" id="KW-0597">Phosphoprotein</keyword>
<organism evidence="5 6">
    <name type="scientific">Rufibacter latericius</name>
    <dbReference type="NCBI Taxonomy" id="2487040"/>
    <lineage>
        <taxon>Bacteria</taxon>
        <taxon>Pseudomonadati</taxon>
        <taxon>Bacteroidota</taxon>
        <taxon>Cytophagia</taxon>
        <taxon>Cytophagales</taxon>
        <taxon>Hymenobacteraceae</taxon>
        <taxon>Rufibacter</taxon>
    </lineage>
</organism>
<reference evidence="5 6" key="1">
    <citation type="submission" date="2018-11" db="EMBL/GenBank/DDBJ databases">
        <title>Rufibacter latericius sp. nov., isolated from water in Baiyang Lake.</title>
        <authorList>
            <person name="Yang Y."/>
        </authorList>
    </citation>
    <scope>NUCLEOTIDE SEQUENCE [LARGE SCALE GENOMIC DNA]</scope>
    <source>
        <strain evidence="5 6">R-22-1c-1</strain>
    </source>
</reference>
<dbReference type="AlphaFoldDB" id="A0A3M9MV97"/>
<dbReference type="InterPro" id="IPR035965">
    <property type="entry name" value="PAS-like_dom_sf"/>
</dbReference>
<feature type="domain" description="Histidine kinase" evidence="4">
    <location>
        <begin position="149"/>
        <end position="360"/>
    </location>
</feature>
<dbReference type="InterPro" id="IPR003594">
    <property type="entry name" value="HATPase_dom"/>
</dbReference>
<name>A0A3M9MV97_9BACT</name>
<evidence type="ECO:0000256" key="2">
    <source>
        <dbReference type="ARBA" id="ARBA00012438"/>
    </source>
</evidence>
<evidence type="ECO:0000256" key="3">
    <source>
        <dbReference type="ARBA" id="ARBA00022553"/>
    </source>
</evidence>
<dbReference type="Gene3D" id="3.30.450.20">
    <property type="entry name" value="PAS domain"/>
    <property type="match status" value="1"/>
</dbReference>
<dbReference type="SMART" id="SM00388">
    <property type="entry name" value="HisKA"/>
    <property type="match status" value="1"/>
</dbReference>
<dbReference type="Gene3D" id="3.30.565.10">
    <property type="entry name" value="Histidine kinase-like ATPase, C-terminal domain"/>
    <property type="match status" value="1"/>
</dbReference>
<dbReference type="SUPFAM" id="SSF47384">
    <property type="entry name" value="Homodimeric domain of signal transducing histidine kinase"/>
    <property type="match status" value="1"/>
</dbReference>
<dbReference type="SUPFAM" id="SSF55785">
    <property type="entry name" value="PYP-like sensor domain (PAS domain)"/>
    <property type="match status" value="1"/>
</dbReference>
<accession>A0A3M9MV97</accession>
<dbReference type="RefSeq" id="WP_123126698.1">
    <property type="nucleotide sequence ID" value="NZ_RJJD01000004.1"/>
</dbReference>
<evidence type="ECO:0000313" key="5">
    <source>
        <dbReference type="EMBL" id="RNI28843.1"/>
    </source>
</evidence>
<dbReference type="SMART" id="SM00387">
    <property type="entry name" value="HATPase_c"/>
    <property type="match status" value="1"/>
</dbReference>
<dbReference type="Pfam" id="PF00512">
    <property type="entry name" value="HisKA"/>
    <property type="match status" value="1"/>
</dbReference>
<dbReference type="EMBL" id="RJJD01000004">
    <property type="protein sequence ID" value="RNI28843.1"/>
    <property type="molecule type" value="Genomic_DNA"/>
</dbReference>
<dbReference type="InterPro" id="IPR003661">
    <property type="entry name" value="HisK_dim/P_dom"/>
</dbReference>
<comment type="caution">
    <text evidence="5">The sequence shown here is derived from an EMBL/GenBank/DDBJ whole genome shotgun (WGS) entry which is preliminary data.</text>
</comment>
<evidence type="ECO:0000313" key="6">
    <source>
        <dbReference type="Proteomes" id="UP000272117"/>
    </source>
</evidence>
<dbReference type="PANTHER" id="PTHR43547:SF2">
    <property type="entry name" value="HYBRID SIGNAL TRANSDUCTION HISTIDINE KINASE C"/>
    <property type="match status" value="1"/>
</dbReference>
<dbReference type="InterPro" id="IPR005467">
    <property type="entry name" value="His_kinase_dom"/>
</dbReference>
<evidence type="ECO:0000259" key="4">
    <source>
        <dbReference type="PROSITE" id="PS50109"/>
    </source>
</evidence>
<keyword evidence="6" id="KW-1185">Reference proteome</keyword>
<dbReference type="EC" id="2.7.13.3" evidence="2"/>
<dbReference type="PROSITE" id="PS50109">
    <property type="entry name" value="HIS_KIN"/>
    <property type="match status" value="1"/>
</dbReference>
<evidence type="ECO:0000256" key="1">
    <source>
        <dbReference type="ARBA" id="ARBA00000085"/>
    </source>
</evidence>
<dbReference type="InterPro" id="IPR036890">
    <property type="entry name" value="HATPase_C_sf"/>
</dbReference>
<dbReference type="PRINTS" id="PR00344">
    <property type="entry name" value="BCTRLSENSOR"/>
</dbReference>
<sequence length="360" mass="40686">MEKPTENPEAHNNLIELNDELENYFSNTVIPQLFVDAGMVLRKFTPAAMTHFSLTQEDVGRHIDEVCNNIRFPTVIENIQEVIRGGEDLRKDIQTTDRKWYQMDILPYLVRKENRVNGVIITFVDIDERVQALAGYEKLNKKYRTIIYSISHDVRGPIASMSGLVNLLKDPSTSEEDTRQIVDLLGRSAEHALKTLTDLTDIKESDSDFANAAERVNIENLIEDAQLALKDQIHETGAKVTTEIHQSEVNLSRKNVRSVIYNLLSNAIKYKAPDREPEVHIKAESSGGYTVLSVRDNGRGIEEGKREVIFERYTRLAEDVEGTGLGLFIVRNMVEEEGGKIEVESEVGKGSTFNVYFKAG</sequence>
<dbReference type="GO" id="GO:0000155">
    <property type="term" value="F:phosphorelay sensor kinase activity"/>
    <property type="evidence" value="ECO:0007669"/>
    <property type="project" value="InterPro"/>
</dbReference>
<dbReference type="InterPro" id="IPR036097">
    <property type="entry name" value="HisK_dim/P_sf"/>
</dbReference>
<dbReference type="OrthoDB" id="9766459at2"/>
<dbReference type="CDD" id="cd00075">
    <property type="entry name" value="HATPase"/>
    <property type="match status" value="1"/>
</dbReference>
<gene>
    <name evidence="5" type="ORF">EFB08_09455</name>
</gene>
<dbReference type="Pfam" id="PF13596">
    <property type="entry name" value="PAS_10"/>
    <property type="match status" value="1"/>
</dbReference>
<dbReference type="SUPFAM" id="SSF55874">
    <property type="entry name" value="ATPase domain of HSP90 chaperone/DNA topoisomerase II/histidine kinase"/>
    <property type="match status" value="1"/>
</dbReference>
<dbReference type="InterPro" id="IPR004358">
    <property type="entry name" value="Sig_transdc_His_kin-like_C"/>
</dbReference>
<dbReference type="PANTHER" id="PTHR43547">
    <property type="entry name" value="TWO-COMPONENT HISTIDINE KINASE"/>
    <property type="match status" value="1"/>
</dbReference>
<comment type="catalytic activity">
    <reaction evidence="1">
        <text>ATP + protein L-histidine = ADP + protein N-phospho-L-histidine.</text>
        <dbReference type="EC" id="2.7.13.3"/>
    </reaction>
</comment>